<dbReference type="SUPFAM" id="SSF52540">
    <property type="entry name" value="P-loop containing nucleoside triphosphate hydrolases"/>
    <property type="match status" value="1"/>
</dbReference>
<reference evidence="1 2" key="1">
    <citation type="journal article" date="2018" name="Sci. Rep.">
        <title>A novel species of the marine cyanobacterium Acaryochloris with a unique pigment content and lifestyle.</title>
        <authorList>
            <person name="Partensky F."/>
            <person name="Six C."/>
            <person name="Ratin M."/>
            <person name="Garczarek L."/>
            <person name="Vaulot D."/>
            <person name="Probert I."/>
            <person name="Calteau A."/>
            <person name="Gourvil P."/>
            <person name="Marie D."/>
            <person name="Grebert T."/>
            <person name="Bouchier C."/>
            <person name="Le Panse S."/>
            <person name="Gachenot M."/>
            <person name="Rodriguez F."/>
            <person name="Garrido J.L."/>
        </authorList>
    </citation>
    <scope>NUCLEOTIDE SEQUENCE [LARGE SCALE GENOMIC DNA]</scope>
    <source>
        <strain evidence="1 2">RCC1774</strain>
    </source>
</reference>
<dbReference type="EMBL" id="PQWO01000041">
    <property type="protein sequence ID" value="PZD70367.1"/>
    <property type="molecule type" value="Genomic_DNA"/>
</dbReference>
<dbReference type="Pfam" id="PF17784">
    <property type="entry name" value="Sulfotransfer_4"/>
    <property type="match status" value="1"/>
</dbReference>
<dbReference type="PANTHER" id="PTHR36978:SF4">
    <property type="entry name" value="P-LOOP CONTAINING NUCLEOSIDE TRIPHOSPHATE HYDROLASE PROTEIN"/>
    <property type="match status" value="1"/>
</dbReference>
<name>A0A2W1JN86_9CYAN</name>
<evidence type="ECO:0000313" key="2">
    <source>
        <dbReference type="Proteomes" id="UP000248857"/>
    </source>
</evidence>
<proteinExistence type="predicted"/>
<dbReference type="AlphaFoldDB" id="A0A2W1JN86"/>
<evidence type="ECO:0008006" key="3">
    <source>
        <dbReference type="Google" id="ProtNLM"/>
    </source>
</evidence>
<accession>A0A2W1JN86</accession>
<dbReference type="OrthoDB" id="9806624at2"/>
<sequence>MLKVIGAGLGRTGTTSLKLALEKLLGGPCYHMDEVLSHPEHISLWHAAAQGKGVDWSTIFDGYIATVDWPSSAFWFELSSIYTDSLVILSYRDADSWWESARSTIFRYTEESSGEWRVMADELFSNRFTSAITNRSACIAAFNQHNERVRKSNLGNRLLEWQPSEGWEPLCRSLGLAIPEEPFPHLNSMQDFVQEFGTDS</sequence>
<organism evidence="1 2">
    <name type="scientific">Acaryochloris thomasi RCC1774</name>
    <dbReference type="NCBI Taxonomy" id="1764569"/>
    <lineage>
        <taxon>Bacteria</taxon>
        <taxon>Bacillati</taxon>
        <taxon>Cyanobacteriota</taxon>
        <taxon>Cyanophyceae</taxon>
        <taxon>Acaryochloridales</taxon>
        <taxon>Acaryochloridaceae</taxon>
        <taxon>Acaryochloris</taxon>
        <taxon>Acaryochloris thomasi</taxon>
    </lineage>
</organism>
<dbReference type="Gene3D" id="3.40.50.300">
    <property type="entry name" value="P-loop containing nucleotide triphosphate hydrolases"/>
    <property type="match status" value="1"/>
</dbReference>
<dbReference type="Proteomes" id="UP000248857">
    <property type="component" value="Unassembled WGS sequence"/>
</dbReference>
<dbReference type="InterPro" id="IPR040632">
    <property type="entry name" value="Sulfotransfer_4"/>
</dbReference>
<dbReference type="RefSeq" id="WP_110989101.1">
    <property type="nucleotide sequence ID" value="NZ_CAWNWM010000041.1"/>
</dbReference>
<keyword evidence="2" id="KW-1185">Reference proteome</keyword>
<gene>
    <name evidence="1" type="ORF">C1752_13902</name>
</gene>
<dbReference type="PANTHER" id="PTHR36978">
    <property type="entry name" value="P-LOOP CONTAINING NUCLEOTIDE TRIPHOSPHATE HYDROLASE"/>
    <property type="match status" value="1"/>
</dbReference>
<comment type="caution">
    <text evidence="1">The sequence shown here is derived from an EMBL/GenBank/DDBJ whole genome shotgun (WGS) entry which is preliminary data.</text>
</comment>
<dbReference type="InterPro" id="IPR027417">
    <property type="entry name" value="P-loop_NTPase"/>
</dbReference>
<evidence type="ECO:0000313" key="1">
    <source>
        <dbReference type="EMBL" id="PZD70367.1"/>
    </source>
</evidence>
<protein>
    <recommendedName>
        <fullName evidence="3">Sulfotransferase family protein</fullName>
    </recommendedName>
</protein>